<evidence type="ECO:0000256" key="1">
    <source>
        <dbReference type="SAM" id="MobiDB-lite"/>
    </source>
</evidence>
<dbReference type="OrthoDB" id="641149at2759"/>
<dbReference type="GO" id="GO:0003682">
    <property type="term" value="F:chromatin binding"/>
    <property type="evidence" value="ECO:0007669"/>
    <property type="project" value="TreeGrafter"/>
</dbReference>
<dbReference type="AlphaFoldDB" id="A0A8J2PIE6"/>
<evidence type="ECO:0008006" key="4">
    <source>
        <dbReference type="Google" id="ProtNLM"/>
    </source>
</evidence>
<dbReference type="PANTHER" id="PTHR16112">
    <property type="entry name" value="METHYL-CPG BINDING PROTEIN, DROSOPHILA"/>
    <property type="match status" value="1"/>
</dbReference>
<dbReference type="GO" id="GO:0010369">
    <property type="term" value="C:chromocenter"/>
    <property type="evidence" value="ECO:0007669"/>
    <property type="project" value="TreeGrafter"/>
</dbReference>
<evidence type="ECO:0000313" key="2">
    <source>
        <dbReference type="EMBL" id="CAG7831508.1"/>
    </source>
</evidence>
<dbReference type="EMBL" id="CAJVCH010560804">
    <property type="protein sequence ID" value="CAG7831508.1"/>
    <property type="molecule type" value="Genomic_DNA"/>
</dbReference>
<dbReference type="GO" id="GO:0005634">
    <property type="term" value="C:nucleus"/>
    <property type="evidence" value="ECO:0007669"/>
    <property type="project" value="TreeGrafter"/>
</dbReference>
<organism evidence="2 3">
    <name type="scientific">Allacma fusca</name>
    <dbReference type="NCBI Taxonomy" id="39272"/>
    <lineage>
        <taxon>Eukaryota</taxon>
        <taxon>Metazoa</taxon>
        <taxon>Ecdysozoa</taxon>
        <taxon>Arthropoda</taxon>
        <taxon>Hexapoda</taxon>
        <taxon>Collembola</taxon>
        <taxon>Symphypleona</taxon>
        <taxon>Sminthuridae</taxon>
        <taxon>Allacma</taxon>
    </lineage>
</organism>
<feature type="region of interest" description="Disordered" evidence="1">
    <location>
        <begin position="49"/>
        <end position="70"/>
    </location>
</feature>
<dbReference type="Proteomes" id="UP000708208">
    <property type="component" value="Unassembled WGS sequence"/>
</dbReference>
<sequence>PSGTKLRTWDELKNYICSDGTCKCGLSCPLRLEQSFSFDPKVTNSCQAEESSVEENVNETTGTETPPRLLCNHKRKIPKSEDSPLISSTRDDLDFPCSFRRSVWMDTHYYAGYMPRSKIRERIHPTYIQLAFLTSF</sequence>
<keyword evidence="3" id="KW-1185">Reference proteome</keyword>
<gene>
    <name evidence="2" type="ORF">AFUS01_LOCUS41249</name>
</gene>
<accession>A0A8J2PIE6</accession>
<reference evidence="2" key="1">
    <citation type="submission" date="2021-06" db="EMBL/GenBank/DDBJ databases">
        <authorList>
            <person name="Hodson N. C."/>
            <person name="Mongue J. A."/>
            <person name="Jaron S. K."/>
        </authorList>
    </citation>
    <scope>NUCLEOTIDE SEQUENCE</scope>
</reference>
<name>A0A8J2PIE6_9HEXA</name>
<evidence type="ECO:0000313" key="3">
    <source>
        <dbReference type="Proteomes" id="UP000708208"/>
    </source>
</evidence>
<comment type="caution">
    <text evidence="2">The sequence shown here is derived from an EMBL/GenBank/DDBJ whole genome shotgun (WGS) entry which is preliminary data.</text>
</comment>
<feature type="non-terminal residue" evidence="2">
    <location>
        <position position="1"/>
    </location>
</feature>
<protein>
    <recommendedName>
        <fullName evidence="4">Methyl-CpG-binding domain protein</fullName>
    </recommendedName>
</protein>
<proteinExistence type="predicted"/>
<dbReference type="PANTHER" id="PTHR16112:SF16">
    <property type="entry name" value="SIX-BANDED, ISOFORM H"/>
    <property type="match status" value="1"/>
</dbReference>